<evidence type="ECO:0000256" key="1">
    <source>
        <dbReference type="SAM" id="Phobius"/>
    </source>
</evidence>
<organism evidence="2 3">
    <name type="scientific">Moniliophthora roreri</name>
    <name type="common">Frosty pod rot fungus</name>
    <name type="synonym">Monilia roreri</name>
    <dbReference type="NCBI Taxonomy" id="221103"/>
    <lineage>
        <taxon>Eukaryota</taxon>
        <taxon>Fungi</taxon>
        <taxon>Dikarya</taxon>
        <taxon>Basidiomycota</taxon>
        <taxon>Agaricomycotina</taxon>
        <taxon>Agaricomycetes</taxon>
        <taxon>Agaricomycetidae</taxon>
        <taxon>Agaricales</taxon>
        <taxon>Marasmiineae</taxon>
        <taxon>Marasmiaceae</taxon>
        <taxon>Moniliophthora</taxon>
    </lineage>
</organism>
<dbReference type="AlphaFoldDB" id="A0A0W0F358"/>
<sequence length="178" mass="20040">MAKVNEKEVERTGFFSSPRRVLYTVGFALVFGIAASALGIVSYEFQRYGNTYEHYPAMEYKHDLGLILFSCIYTFLFLIGHPFISMGISIFFTFIGAVFWGTSAGILFAVTPFRSYTCGNPVESFASNWQPYVGQCSRIVALQGLCWAEWGVLVFLLFGSIGHKFEFRSRPNATYYGA</sequence>
<reference evidence="2 3" key="1">
    <citation type="submission" date="2015-12" db="EMBL/GenBank/DDBJ databases">
        <title>Draft genome sequence of Moniliophthora roreri, the causal agent of frosty pod rot of cacao.</title>
        <authorList>
            <person name="Aime M.C."/>
            <person name="Diaz-Valderrama J.R."/>
            <person name="Kijpornyongpan T."/>
            <person name="Phillips-Mora W."/>
        </authorList>
    </citation>
    <scope>NUCLEOTIDE SEQUENCE [LARGE SCALE GENOMIC DNA]</scope>
    <source>
        <strain evidence="2 3">MCA 2952</strain>
    </source>
</reference>
<feature type="transmembrane region" description="Helical" evidence="1">
    <location>
        <begin position="21"/>
        <end position="45"/>
    </location>
</feature>
<dbReference type="Proteomes" id="UP000054988">
    <property type="component" value="Unassembled WGS sequence"/>
</dbReference>
<dbReference type="EMBL" id="LATX01002370">
    <property type="protein sequence ID" value="KTB30732.1"/>
    <property type="molecule type" value="Genomic_DNA"/>
</dbReference>
<keyword evidence="1" id="KW-0812">Transmembrane</keyword>
<feature type="transmembrane region" description="Helical" evidence="1">
    <location>
        <begin position="91"/>
        <end position="110"/>
    </location>
</feature>
<proteinExistence type="predicted"/>
<name>A0A0W0F358_MONRR</name>
<gene>
    <name evidence="2" type="ORF">WG66_16700</name>
</gene>
<keyword evidence="1" id="KW-0472">Membrane</keyword>
<evidence type="ECO:0000313" key="3">
    <source>
        <dbReference type="Proteomes" id="UP000054988"/>
    </source>
</evidence>
<feature type="transmembrane region" description="Helical" evidence="1">
    <location>
        <begin position="65"/>
        <end position="84"/>
    </location>
</feature>
<keyword evidence="1" id="KW-1133">Transmembrane helix</keyword>
<protein>
    <recommendedName>
        <fullName evidence="4">MARVEL domain-containing protein</fullName>
    </recommendedName>
</protein>
<feature type="transmembrane region" description="Helical" evidence="1">
    <location>
        <begin position="139"/>
        <end position="161"/>
    </location>
</feature>
<evidence type="ECO:0000313" key="2">
    <source>
        <dbReference type="EMBL" id="KTB30732.1"/>
    </source>
</evidence>
<accession>A0A0W0F358</accession>
<evidence type="ECO:0008006" key="4">
    <source>
        <dbReference type="Google" id="ProtNLM"/>
    </source>
</evidence>
<dbReference type="eggNOG" id="ENOG502SVXK">
    <property type="taxonomic scope" value="Eukaryota"/>
</dbReference>
<comment type="caution">
    <text evidence="2">The sequence shown here is derived from an EMBL/GenBank/DDBJ whole genome shotgun (WGS) entry which is preliminary data.</text>
</comment>